<protein>
    <recommendedName>
        <fullName evidence="1">Hemerythrin-like domain-containing protein</fullName>
    </recommendedName>
</protein>
<evidence type="ECO:0000313" key="2">
    <source>
        <dbReference type="EMBL" id="KAF2030950.1"/>
    </source>
</evidence>
<dbReference type="Proteomes" id="UP000799777">
    <property type="component" value="Unassembled WGS sequence"/>
</dbReference>
<organism evidence="2 3">
    <name type="scientific">Setomelanomma holmii</name>
    <dbReference type="NCBI Taxonomy" id="210430"/>
    <lineage>
        <taxon>Eukaryota</taxon>
        <taxon>Fungi</taxon>
        <taxon>Dikarya</taxon>
        <taxon>Ascomycota</taxon>
        <taxon>Pezizomycotina</taxon>
        <taxon>Dothideomycetes</taxon>
        <taxon>Pleosporomycetidae</taxon>
        <taxon>Pleosporales</taxon>
        <taxon>Pleosporineae</taxon>
        <taxon>Phaeosphaeriaceae</taxon>
        <taxon>Setomelanomma</taxon>
    </lineage>
</organism>
<keyword evidence="3" id="KW-1185">Reference proteome</keyword>
<gene>
    <name evidence="2" type="ORF">EK21DRAFT_111404</name>
</gene>
<proteinExistence type="predicted"/>
<feature type="domain" description="Hemerythrin-like" evidence="1">
    <location>
        <begin position="37"/>
        <end position="121"/>
    </location>
</feature>
<reference evidence="2" key="1">
    <citation type="journal article" date="2020" name="Stud. Mycol.">
        <title>101 Dothideomycetes genomes: a test case for predicting lifestyles and emergence of pathogens.</title>
        <authorList>
            <person name="Haridas S."/>
            <person name="Albert R."/>
            <person name="Binder M."/>
            <person name="Bloem J."/>
            <person name="Labutti K."/>
            <person name="Salamov A."/>
            <person name="Andreopoulos B."/>
            <person name="Baker S."/>
            <person name="Barry K."/>
            <person name="Bills G."/>
            <person name="Bluhm B."/>
            <person name="Cannon C."/>
            <person name="Castanera R."/>
            <person name="Culley D."/>
            <person name="Daum C."/>
            <person name="Ezra D."/>
            <person name="Gonzalez J."/>
            <person name="Henrissat B."/>
            <person name="Kuo A."/>
            <person name="Liang C."/>
            <person name="Lipzen A."/>
            <person name="Lutzoni F."/>
            <person name="Magnuson J."/>
            <person name="Mondo S."/>
            <person name="Nolan M."/>
            <person name="Ohm R."/>
            <person name="Pangilinan J."/>
            <person name="Park H.-J."/>
            <person name="Ramirez L."/>
            <person name="Alfaro M."/>
            <person name="Sun H."/>
            <person name="Tritt A."/>
            <person name="Yoshinaga Y."/>
            <person name="Zwiers L.-H."/>
            <person name="Turgeon B."/>
            <person name="Goodwin S."/>
            <person name="Spatafora J."/>
            <person name="Crous P."/>
            <person name="Grigoriev I."/>
        </authorList>
    </citation>
    <scope>NUCLEOTIDE SEQUENCE</scope>
    <source>
        <strain evidence="2">CBS 110217</strain>
    </source>
</reference>
<dbReference type="Pfam" id="PF01814">
    <property type="entry name" value="Hemerythrin"/>
    <property type="match status" value="1"/>
</dbReference>
<dbReference type="OrthoDB" id="9983919at2759"/>
<evidence type="ECO:0000259" key="1">
    <source>
        <dbReference type="Pfam" id="PF01814"/>
    </source>
</evidence>
<accession>A0A9P4HC88</accession>
<dbReference type="PANTHER" id="PTHR35585">
    <property type="entry name" value="HHE DOMAIN PROTEIN (AFU_ORTHOLOGUE AFUA_4G00730)"/>
    <property type="match status" value="1"/>
</dbReference>
<name>A0A9P4HC88_9PLEO</name>
<dbReference type="EMBL" id="ML978185">
    <property type="protein sequence ID" value="KAF2030950.1"/>
    <property type="molecule type" value="Genomic_DNA"/>
</dbReference>
<dbReference type="InterPro" id="IPR012312">
    <property type="entry name" value="Hemerythrin-like"/>
</dbReference>
<comment type="caution">
    <text evidence="2">The sequence shown here is derived from an EMBL/GenBank/DDBJ whole genome shotgun (WGS) entry which is preliminary data.</text>
</comment>
<dbReference type="PANTHER" id="PTHR35585:SF1">
    <property type="entry name" value="HHE DOMAIN PROTEIN (AFU_ORTHOLOGUE AFUA_4G00730)"/>
    <property type="match status" value="1"/>
</dbReference>
<dbReference type="AlphaFoldDB" id="A0A9P4HC88"/>
<sequence>MFSARAFITPVARAAVRPQVTRLTISSRLASTRALATISEAITHDHRELKKYYDEIINNKDRYSSQFRWELARHSVAEELLVYSAMEKYLGGAGKAQADHDRGQHHKIKVLLREFQDLNVADDAFIPK</sequence>
<evidence type="ECO:0000313" key="3">
    <source>
        <dbReference type="Proteomes" id="UP000799777"/>
    </source>
</evidence>